<proteinExistence type="predicted"/>
<reference evidence="1 2" key="1">
    <citation type="submission" date="2015-01" db="EMBL/GenBank/DDBJ databases">
        <title>Draft genome of the acidophilic iron oxidizer Acidithrix ferrooxidans strain Py-F3.</title>
        <authorList>
            <person name="Poehlein A."/>
            <person name="Eisen S."/>
            <person name="Schloemann M."/>
            <person name="Johnson B.D."/>
            <person name="Daniel R."/>
            <person name="Muehling M."/>
        </authorList>
    </citation>
    <scope>NUCLEOTIDE SEQUENCE [LARGE SCALE GENOMIC DNA]</scope>
    <source>
        <strain evidence="1 2">Py-F3</strain>
    </source>
</reference>
<evidence type="ECO:0000313" key="1">
    <source>
        <dbReference type="EMBL" id="KJF16838.1"/>
    </source>
</evidence>
<dbReference type="AlphaFoldDB" id="A0A0D8HG09"/>
<sequence>MNNGPKTDTTAGVIFQAPHGVDSVTIYAGSRVAFGRSSECQIRFGYAPLPDRTVPRVAGHLFVSDRRIYIEANDEQGNRALVVRTGAIERQVPIGEGFSPREPKFDVIIHGTNAPWVLNVAGRFSYPSKADVPSSDPPTQRFKLELSEIQVRVLTEYYRPISRGRLEPATHSEVGAILNRHPNTVREILYSIWLRMFELDIPLPDIADKRVAVVEAIRVHAIPVENQQVDL</sequence>
<protein>
    <submittedName>
        <fullName evidence="1">Uncharacterized protein</fullName>
    </submittedName>
</protein>
<comment type="caution">
    <text evidence="1">The sequence shown here is derived from an EMBL/GenBank/DDBJ whole genome shotgun (WGS) entry which is preliminary data.</text>
</comment>
<evidence type="ECO:0000313" key="2">
    <source>
        <dbReference type="Proteomes" id="UP000032360"/>
    </source>
</evidence>
<dbReference type="RefSeq" id="WP_052605950.1">
    <property type="nucleotide sequence ID" value="NZ_JXYS01000073.1"/>
</dbReference>
<organism evidence="1 2">
    <name type="scientific">Acidithrix ferrooxidans</name>
    <dbReference type="NCBI Taxonomy" id="1280514"/>
    <lineage>
        <taxon>Bacteria</taxon>
        <taxon>Bacillati</taxon>
        <taxon>Actinomycetota</taxon>
        <taxon>Acidimicrobiia</taxon>
        <taxon>Acidimicrobiales</taxon>
        <taxon>Acidimicrobiaceae</taxon>
        <taxon>Acidithrix</taxon>
    </lineage>
</organism>
<name>A0A0D8HG09_9ACTN</name>
<dbReference type="Proteomes" id="UP000032360">
    <property type="component" value="Unassembled WGS sequence"/>
</dbReference>
<dbReference type="EMBL" id="JXYS01000073">
    <property type="protein sequence ID" value="KJF16838.1"/>
    <property type="molecule type" value="Genomic_DNA"/>
</dbReference>
<accession>A0A0D8HG09</accession>
<gene>
    <name evidence="1" type="ORF">AXFE_23390</name>
</gene>
<keyword evidence="2" id="KW-1185">Reference proteome</keyword>